<evidence type="ECO:0000313" key="2">
    <source>
        <dbReference type="EMBL" id="UZD41472.1"/>
    </source>
</evidence>
<dbReference type="PROSITE" id="PS51154">
    <property type="entry name" value="MACRO"/>
    <property type="match status" value="1"/>
</dbReference>
<dbReference type="SUPFAM" id="SSF52949">
    <property type="entry name" value="Macro domain-like"/>
    <property type="match status" value="1"/>
</dbReference>
<dbReference type="AlphaFoldDB" id="A0AA46ZT50"/>
<dbReference type="Proteomes" id="UP001163262">
    <property type="component" value="Chromosome"/>
</dbReference>
<dbReference type="PANTHER" id="PTHR11106">
    <property type="entry name" value="GANGLIOSIDE INDUCED DIFFERENTIATION ASSOCIATED PROTEIN 2-RELATED"/>
    <property type="match status" value="1"/>
</dbReference>
<evidence type="ECO:0000313" key="3">
    <source>
        <dbReference type="Proteomes" id="UP001163262"/>
    </source>
</evidence>
<dbReference type="NCBIfam" id="NF003163">
    <property type="entry name" value="PRK04143.1"/>
    <property type="match status" value="1"/>
</dbReference>
<name>A0AA46ZT50_CAPOC</name>
<accession>A0AA46ZT50</accession>
<gene>
    <name evidence="2" type="ORF">OL231_02700</name>
</gene>
<dbReference type="RefSeq" id="WP_264860723.1">
    <property type="nucleotide sequence ID" value="NZ_CP110230.1"/>
</dbReference>
<dbReference type="PANTHER" id="PTHR11106:SF27">
    <property type="entry name" value="MACRO DOMAIN-CONTAINING PROTEIN"/>
    <property type="match status" value="1"/>
</dbReference>
<protein>
    <submittedName>
        <fullName evidence="2">Protein-ADP-ribose hydrolase</fullName>
    </submittedName>
</protein>
<reference evidence="2" key="1">
    <citation type="submission" date="2022-10" db="EMBL/GenBank/DDBJ databases">
        <title>Complete genome sequence of Capnocytophaga ochracea KCOM 2812 isolated from actinomycosis lesion.</title>
        <authorList>
            <person name="Kook J.-K."/>
            <person name="Park S.-N."/>
            <person name="Lim Y.K."/>
        </authorList>
    </citation>
    <scope>NUCLEOTIDE SEQUENCE</scope>
    <source>
        <strain evidence="2">KCOM 28121</strain>
    </source>
</reference>
<dbReference type="CDD" id="cd02908">
    <property type="entry name" value="Macro_OAADPr_deacetylase"/>
    <property type="match status" value="1"/>
</dbReference>
<sequence>MMLEKLVQYLRNENPSLKVEGLPLKEQYRALVNVRPPQPISADFLKWQNAYLAEERERKGVVEAMELPTSELYPAIALWQGDITRLKVDAIVNAANNQLLGCFAPLHNCIDNAIHTAAGVQLRADCNALMETQGHKEATGTAKITQGYNLPAKYVLHTVGPIVGESLTPLHCEQLASCYKSCLAVAEAHSLQSVAFCCISTGVFRFPNREAAQIAVQTVTDYVANHPNSSIKRVVFNVFKEEDFSIYQQLLTKK</sequence>
<feature type="domain" description="Macro" evidence="1">
    <location>
        <begin position="63"/>
        <end position="254"/>
    </location>
</feature>
<dbReference type="GO" id="GO:0016787">
    <property type="term" value="F:hydrolase activity"/>
    <property type="evidence" value="ECO:0007669"/>
    <property type="project" value="UniProtKB-KW"/>
</dbReference>
<dbReference type="Pfam" id="PF01661">
    <property type="entry name" value="Macro"/>
    <property type="match status" value="1"/>
</dbReference>
<proteinExistence type="predicted"/>
<keyword evidence="2" id="KW-0378">Hydrolase</keyword>
<evidence type="ECO:0000259" key="1">
    <source>
        <dbReference type="PROSITE" id="PS51154"/>
    </source>
</evidence>
<dbReference type="Gene3D" id="3.40.220.10">
    <property type="entry name" value="Leucine Aminopeptidase, subunit E, domain 1"/>
    <property type="match status" value="1"/>
</dbReference>
<dbReference type="SMART" id="SM00506">
    <property type="entry name" value="A1pp"/>
    <property type="match status" value="1"/>
</dbReference>
<dbReference type="InterPro" id="IPR043472">
    <property type="entry name" value="Macro_dom-like"/>
</dbReference>
<dbReference type="InterPro" id="IPR002589">
    <property type="entry name" value="Macro_dom"/>
</dbReference>
<dbReference type="EMBL" id="CP110230">
    <property type="protein sequence ID" value="UZD41472.1"/>
    <property type="molecule type" value="Genomic_DNA"/>
</dbReference>
<organism evidence="2 3">
    <name type="scientific">Capnocytophaga ochracea</name>
    <dbReference type="NCBI Taxonomy" id="1018"/>
    <lineage>
        <taxon>Bacteria</taxon>
        <taxon>Pseudomonadati</taxon>
        <taxon>Bacteroidota</taxon>
        <taxon>Flavobacteriia</taxon>
        <taxon>Flavobacteriales</taxon>
        <taxon>Flavobacteriaceae</taxon>
        <taxon>Capnocytophaga</taxon>
    </lineage>
</organism>